<evidence type="ECO:0000256" key="2">
    <source>
        <dbReference type="ARBA" id="ARBA00022448"/>
    </source>
</evidence>
<keyword evidence="3" id="KW-1003">Cell membrane</keyword>
<comment type="caution">
    <text evidence="9">The sequence shown here is derived from an EMBL/GenBank/DDBJ whole genome shotgun (WGS) entry which is preliminary data.</text>
</comment>
<gene>
    <name evidence="9" type="ORF">OJ997_29845</name>
</gene>
<dbReference type="GO" id="GO:0005886">
    <property type="term" value="C:plasma membrane"/>
    <property type="evidence" value="ECO:0007669"/>
    <property type="project" value="UniProtKB-SubCell"/>
</dbReference>
<dbReference type="Pfam" id="PF13304">
    <property type="entry name" value="AAA_21"/>
    <property type="match status" value="1"/>
</dbReference>
<name>A0A9X3NDQ1_9ACTN</name>
<proteinExistence type="predicted"/>
<dbReference type="InterPro" id="IPR003593">
    <property type="entry name" value="AAA+_ATPase"/>
</dbReference>
<dbReference type="Pfam" id="PF13476">
    <property type="entry name" value="AAA_23"/>
    <property type="match status" value="1"/>
</dbReference>
<dbReference type="GO" id="GO:0006302">
    <property type="term" value="P:double-strand break repair"/>
    <property type="evidence" value="ECO:0007669"/>
    <property type="project" value="InterPro"/>
</dbReference>
<accession>A0A9X3NDQ1</accession>
<organism evidence="9 10">
    <name type="scientific">Solirubrobacter phytolaccae</name>
    <dbReference type="NCBI Taxonomy" id="1404360"/>
    <lineage>
        <taxon>Bacteria</taxon>
        <taxon>Bacillati</taxon>
        <taxon>Actinomycetota</taxon>
        <taxon>Thermoleophilia</taxon>
        <taxon>Solirubrobacterales</taxon>
        <taxon>Solirubrobacteraceae</taxon>
        <taxon>Solirubrobacter</taxon>
    </lineage>
</organism>
<dbReference type="SMART" id="SM00382">
    <property type="entry name" value="AAA"/>
    <property type="match status" value="1"/>
</dbReference>
<dbReference type="PANTHER" id="PTHR42771:SF2">
    <property type="entry name" value="IRON(3+)-HYDROXAMATE IMPORT ATP-BINDING PROTEIN FHUC"/>
    <property type="match status" value="1"/>
</dbReference>
<keyword evidence="6" id="KW-0406">Ion transport</keyword>
<dbReference type="InterPro" id="IPR051535">
    <property type="entry name" value="Siderophore_ABC-ATPase"/>
</dbReference>
<evidence type="ECO:0000256" key="4">
    <source>
        <dbReference type="ARBA" id="ARBA00022496"/>
    </source>
</evidence>
<keyword evidence="7" id="KW-0472">Membrane</keyword>
<evidence type="ECO:0000256" key="5">
    <source>
        <dbReference type="ARBA" id="ARBA00023004"/>
    </source>
</evidence>
<evidence type="ECO:0000256" key="3">
    <source>
        <dbReference type="ARBA" id="ARBA00022475"/>
    </source>
</evidence>
<evidence type="ECO:0000313" key="9">
    <source>
        <dbReference type="EMBL" id="MDA0184543.1"/>
    </source>
</evidence>
<dbReference type="GO" id="GO:0016887">
    <property type="term" value="F:ATP hydrolysis activity"/>
    <property type="evidence" value="ECO:0007669"/>
    <property type="project" value="InterPro"/>
</dbReference>
<dbReference type="PANTHER" id="PTHR42771">
    <property type="entry name" value="IRON(3+)-HYDROXAMATE IMPORT ATP-BINDING PROTEIN FHUC"/>
    <property type="match status" value="1"/>
</dbReference>
<evidence type="ECO:0000313" key="10">
    <source>
        <dbReference type="Proteomes" id="UP001147653"/>
    </source>
</evidence>
<dbReference type="EMBL" id="JAPDDP010000079">
    <property type="protein sequence ID" value="MDA0184543.1"/>
    <property type="molecule type" value="Genomic_DNA"/>
</dbReference>
<sequence>MRVRERGTGWPWTIPALTGLDELPLAPGVTFLVGENGSGKSTLVEGIAVAAGFAPEGGSLGFGASTREEVPPLADALTLVRGARRPRDGFFLRAESFFNVATTIDALDEEGGGPRRLLDSYGGVSLHERSHGESFMALAVHRFRDGGLFVLDEPEAALSPQGLFSLLRRIHELVGAGSQFVIATHSPILLAYPGALIYELREDGLAETAYEDTDHFQMTRAFLEAPGRFLGRLFD</sequence>
<keyword evidence="2" id="KW-0813">Transport</keyword>
<comment type="subcellular location">
    <subcellularLocation>
        <location evidence="1">Cell membrane</location>
        <topology evidence="1">Peripheral membrane protein</topology>
    </subcellularLocation>
</comment>
<dbReference type="InterPro" id="IPR038729">
    <property type="entry name" value="Rad50/SbcC_AAA"/>
</dbReference>
<keyword evidence="4" id="KW-0410">Iron transport</keyword>
<dbReference type="Gene3D" id="3.40.50.300">
    <property type="entry name" value="P-loop containing nucleotide triphosphate hydrolases"/>
    <property type="match status" value="2"/>
</dbReference>
<dbReference type="SUPFAM" id="SSF52540">
    <property type="entry name" value="P-loop containing nucleoside triphosphate hydrolases"/>
    <property type="match status" value="1"/>
</dbReference>
<dbReference type="Proteomes" id="UP001147653">
    <property type="component" value="Unassembled WGS sequence"/>
</dbReference>
<dbReference type="AlphaFoldDB" id="A0A9X3NDQ1"/>
<dbReference type="GO" id="GO:0006826">
    <property type="term" value="P:iron ion transport"/>
    <property type="evidence" value="ECO:0007669"/>
    <property type="project" value="UniProtKB-KW"/>
</dbReference>
<keyword evidence="5" id="KW-0408">Iron</keyword>
<protein>
    <submittedName>
        <fullName evidence="9">AAA family ATPase</fullName>
    </submittedName>
</protein>
<evidence type="ECO:0000256" key="1">
    <source>
        <dbReference type="ARBA" id="ARBA00004202"/>
    </source>
</evidence>
<dbReference type="InterPro" id="IPR003959">
    <property type="entry name" value="ATPase_AAA_core"/>
</dbReference>
<evidence type="ECO:0000259" key="8">
    <source>
        <dbReference type="SMART" id="SM00382"/>
    </source>
</evidence>
<reference evidence="9" key="1">
    <citation type="submission" date="2022-10" db="EMBL/GenBank/DDBJ databases">
        <title>The WGS of Solirubrobacter phytolaccae KCTC 29190.</title>
        <authorList>
            <person name="Jiang Z."/>
        </authorList>
    </citation>
    <scope>NUCLEOTIDE SEQUENCE</scope>
    <source>
        <strain evidence="9">KCTC 29190</strain>
    </source>
</reference>
<dbReference type="GO" id="GO:0005524">
    <property type="term" value="F:ATP binding"/>
    <property type="evidence" value="ECO:0007669"/>
    <property type="project" value="InterPro"/>
</dbReference>
<keyword evidence="10" id="KW-1185">Reference proteome</keyword>
<evidence type="ECO:0000256" key="6">
    <source>
        <dbReference type="ARBA" id="ARBA00023065"/>
    </source>
</evidence>
<feature type="domain" description="AAA+ ATPase" evidence="8">
    <location>
        <begin position="26"/>
        <end position="203"/>
    </location>
</feature>
<evidence type="ECO:0000256" key="7">
    <source>
        <dbReference type="ARBA" id="ARBA00023136"/>
    </source>
</evidence>
<dbReference type="InterPro" id="IPR027417">
    <property type="entry name" value="P-loop_NTPase"/>
</dbReference>